<evidence type="ECO:0000313" key="3">
    <source>
        <dbReference type="Proteomes" id="UP000481153"/>
    </source>
</evidence>
<dbReference type="Pfam" id="PF01852">
    <property type="entry name" value="START"/>
    <property type="match status" value="1"/>
</dbReference>
<dbReference type="GO" id="GO:0005737">
    <property type="term" value="C:cytoplasm"/>
    <property type="evidence" value="ECO:0007669"/>
    <property type="project" value="UniProtKB-ARBA"/>
</dbReference>
<proteinExistence type="predicted"/>
<dbReference type="VEuPathDB" id="FungiDB:AeMF1_011019"/>
<dbReference type="InterPro" id="IPR002913">
    <property type="entry name" value="START_lipid-bd_dom"/>
</dbReference>
<dbReference type="SUPFAM" id="SSF55961">
    <property type="entry name" value="Bet v1-like"/>
    <property type="match status" value="1"/>
</dbReference>
<dbReference type="Proteomes" id="UP000481153">
    <property type="component" value="Unassembled WGS sequence"/>
</dbReference>
<dbReference type="CDD" id="cd00177">
    <property type="entry name" value="START"/>
    <property type="match status" value="1"/>
</dbReference>
<dbReference type="PANTHER" id="PTHR19308:SF14">
    <property type="entry name" value="START DOMAIN-CONTAINING PROTEIN"/>
    <property type="match status" value="1"/>
</dbReference>
<feature type="domain" description="START" evidence="1">
    <location>
        <begin position="13"/>
        <end position="217"/>
    </location>
</feature>
<sequence>MTTADENNSPIVADEAAKDFAAFGQESVQILLARVSDDDVAWSLAKEWDGVVVSRGVVPGNEWNCMKAVTRIQCSAEFLARKLTDPTTMTSYDDNTDSVDVIKVVDDNTKILHVRAKAVFPTTAREVVIVTTKGPIENGTVIATRSIEHEEVPLNPCYVRATTYISGYILTPISETECEVTMIVHMNLGGYVPSFIINMYAVDAPISLLRRLRDLYE</sequence>
<gene>
    <name evidence="2" type="ORF">Ae201684_008909</name>
</gene>
<dbReference type="SMART" id="SM00234">
    <property type="entry name" value="START"/>
    <property type="match status" value="1"/>
</dbReference>
<dbReference type="EMBL" id="VJMJ01000114">
    <property type="protein sequence ID" value="KAF0734449.1"/>
    <property type="molecule type" value="Genomic_DNA"/>
</dbReference>
<organism evidence="2 3">
    <name type="scientific">Aphanomyces euteiches</name>
    <dbReference type="NCBI Taxonomy" id="100861"/>
    <lineage>
        <taxon>Eukaryota</taxon>
        <taxon>Sar</taxon>
        <taxon>Stramenopiles</taxon>
        <taxon>Oomycota</taxon>
        <taxon>Saprolegniomycetes</taxon>
        <taxon>Saprolegniales</taxon>
        <taxon>Verrucalvaceae</taxon>
        <taxon>Aphanomyces</taxon>
    </lineage>
</organism>
<dbReference type="Gene3D" id="3.30.530.20">
    <property type="match status" value="1"/>
</dbReference>
<accession>A0A6G0X3J6</accession>
<reference evidence="2 3" key="1">
    <citation type="submission" date="2019-07" db="EMBL/GenBank/DDBJ databases">
        <title>Genomics analysis of Aphanomyces spp. identifies a new class of oomycete effector associated with host adaptation.</title>
        <authorList>
            <person name="Gaulin E."/>
        </authorList>
    </citation>
    <scope>NUCLEOTIDE SEQUENCE [LARGE SCALE GENOMIC DNA]</scope>
    <source>
        <strain evidence="2 3">ATCC 201684</strain>
    </source>
</reference>
<dbReference type="InterPro" id="IPR023393">
    <property type="entry name" value="START-like_dom_sf"/>
</dbReference>
<evidence type="ECO:0000259" key="1">
    <source>
        <dbReference type="PROSITE" id="PS50848"/>
    </source>
</evidence>
<keyword evidence="3" id="KW-1185">Reference proteome</keyword>
<dbReference type="PROSITE" id="PS50848">
    <property type="entry name" value="START"/>
    <property type="match status" value="1"/>
</dbReference>
<evidence type="ECO:0000313" key="2">
    <source>
        <dbReference type="EMBL" id="KAF0734449.1"/>
    </source>
</evidence>
<protein>
    <recommendedName>
        <fullName evidence="1">START domain-containing protein</fullName>
    </recommendedName>
</protein>
<dbReference type="PANTHER" id="PTHR19308">
    <property type="entry name" value="PHOSPHATIDYLCHOLINE TRANSFER PROTEIN"/>
    <property type="match status" value="1"/>
</dbReference>
<dbReference type="AlphaFoldDB" id="A0A6G0X3J6"/>
<dbReference type="GO" id="GO:0008289">
    <property type="term" value="F:lipid binding"/>
    <property type="evidence" value="ECO:0007669"/>
    <property type="project" value="InterPro"/>
</dbReference>
<name>A0A6G0X3J6_9STRA</name>
<dbReference type="InterPro" id="IPR051213">
    <property type="entry name" value="START_lipid_transfer"/>
</dbReference>
<comment type="caution">
    <text evidence="2">The sequence shown here is derived from an EMBL/GenBank/DDBJ whole genome shotgun (WGS) entry which is preliminary data.</text>
</comment>